<keyword evidence="4" id="KW-1185">Reference proteome</keyword>
<accession>A0A897NA41</accession>
<dbReference type="EMBL" id="CP064788">
    <property type="protein sequence ID" value="QSG09208.1"/>
    <property type="molecule type" value="Genomic_DNA"/>
</dbReference>
<evidence type="ECO:0000259" key="2">
    <source>
        <dbReference type="SMART" id="SM00852"/>
    </source>
</evidence>
<dbReference type="Proteomes" id="UP000662973">
    <property type="component" value="Chromosome"/>
</dbReference>
<dbReference type="SUPFAM" id="SSF53218">
    <property type="entry name" value="Molybdenum cofactor biosynthesis proteins"/>
    <property type="match status" value="1"/>
</dbReference>
<name>A0A897NA41_9EURY</name>
<sequence length="255" mass="27296">MNVAVLTVGDELLSGDTDNANGTWLANEVTDRGADVRRILALPDDRATIADVVDQYSDAFDAVIVTGGIGGTPDDVTVEAVADAFDRGLVVSEQARARIEQRLSEIGESVPQLEIDVDAEASIPDGAEPLVNPAGLAPGCRLANVYVLPGIPGEMKAMFETVAEDFAGDLNSRFLYTVEPEANIVSELRAVRERFGVRVGCYPDREARHNRLKLTGSDDQSLDAATEWLLGAIDASETPVEREWDSDEEPAGGPE</sequence>
<gene>
    <name evidence="3" type="primary">cinA3</name>
    <name evidence="3" type="ORF">HSR122_1822</name>
</gene>
<dbReference type="InterPro" id="IPR050101">
    <property type="entry name" value="CinA"/>
</dbReference>
<protein>
    <submittedName>
        <fullName evidence="3">Putative nucleotide-utilizing enzyme related tomolybdopterin-biosynthesis enzyme MoeA</fullName>
    </submittedName>
</protein>
<organism evidence="3 4">
    <name type="scientific">Halapricum desulfuricans</name>
    <dbReference type="NCBI Taxonomy" id="2841257"/>
    <lineage>
        <taxon>Archaea</taxon>
        <taxon>Methanobacteriati</taxon>
        <taxon>Methanobacteriota</taxon>
        <taxon>Stenosarchaea group</taxon>
        <taxon>Halobacteria</taxon>
        <taxon>Halobacteriales</taxon>
        <taxon>Haloarculaceae</taxon>
        <taxon>Halapricum</taxon>
    </lineage>
</organism>
<dbReference type="Pfam" id="PF24102">
    <property type="entry name" value="FLAD1_M"/>
    <property type="match status" value="1"/>
</dbReference>
<dbReference type="PANTHER" id="PTHR13939">
    <property type="entry name" value="NICOTINAMIDE-NUCLEOTIDE AMIDOHYDROLASE PNCC"/>
    <property type="match status" value="1"/>
</dbReference>
<dbReference type="InterPro" id="IPR036425">
    <property type="entry name" value="MoaB/Mog-like_dom_sf"/>
</dbReference>
<dbReference type="Pfam" id="PF00994">
    <property type="entry name" value="MoCF_biosynth"/>
    <property type="match status" value="1"/>
</dbReference>
<dbReference type="SMART" id="SM00852">
    <property type="entry name" value="MoCF_biosynth"/>
    <property type="match status" value="1"/>
</dbReference>
<proteinExistence type="predicted"/>
<dbReference type="NCBIfam" id="TIGR00177">
    <property type="entry name" value="molyb_syn"/>
    <property type="match status" value="1"/>
</dbReference>
<dbReference type="KEGG" id="hds:HSR122_1822"/>
<feature type="domain" description="MoaB/Mog" evidence="2">
    <location>
        <begin position="4"/>
        <end position="170"/>
    </location>
</feature>
<dbReference type="InterPro" id="IPR001453">
    <property type="entry name" value="MoaB/Mog_dom"/>
</dbReference>
<dbReference type="InterPro" id="IPR056596">
    <property type="entry name" value="FLAD1_M"/>
</dbReference>
<reference evidence="3 4" key="1">
    <citation type="submission" date="2020-11" db="EMBL/GenBank/DDBJ databases">
        <title>Carbohydrate-dependent, anaerobic sulfur respiration: A novel catabolism in halophilic archaea.</title>
        <authorList>
            <person name="Sorokin D.Y."/>
            <person name="Messina E."/>
            <person name="Smedile F."/>
            <person name="La Cono V."/>
            <person name="Hallsworth J.E."/>
            <person name="Yakimov M.M."/>
        </authorList>
    </citation>
    <scope>NUCLEOTIDE SEQUENCE [LARGE SCALE GENOMIC DNA]</scope>
    <source>
        <strain evidence="3 4">HSR12-2</strain>
    </source>
</reference>
<evidence type="ECO:0000313" key="4">
    <source>
        <dbReference type="Proteomes" id="UP000662973"/>
    </source>
</evidence>
<dbReference type="CDD" id="cd00885">
    <property type="entry name" value="cinA"/>
    <property type="match status" value="1"/>
</dbReference>
<feature type="compositionally biased region" description="Acidic residues" evidence="1">
    <location>
        <begin position="244"/>
        <end position="255"/>
    </location>
</feature>
<dbReference type="Gene3D" id="3.40.980.10">
    <property type="entry name" value="MoaB/Mog-like domain"/>
    <property type="match status" value="1"/>
</dbReference>
<evidence type="ECO:0000313" key="3">
    <source>
        <dbReference type="EMBL" id="QSG09208.1"/>
    </source>
</evidence>
<feature type="region of interest" description="Disordered" evidence="1">
    <location>
        <begin position="234"/>
        <end position="255"/>
    </location>
</feature>
<evidence type="ECO:0000256" key="1">
    <source>
        <dbReference type="SAM" id="MobiDB-lite"/>
    </source>
</evidence>
<dbReference type="GeneID" id="68852440"/>
<dbReference type="AlphaFoldDB" id="A0A897NA41"/>
<dbReference type="PANTHER" id="PTHR13939:SF0">
    <property type="entry name" value="NMN AMIDOHYDROLASE-LIKE PROTEIN YFAY"/>
    <property type="match status" value="1"/>
</dbReference>
<dbReference type="RefSeq" id="WP_229109268.1">
    <property type="nucleotide sequence ID" value="NZ_CP064788.1"/>
</dbReference>